<reference evidence="2" key="2">
    <citation type="submission" date="2015-03" db="UniProtKB">
        <authorList>
            <consortium name="EnsemblPlants"/>
        </authorList>
    </citation>
    <scope>IDENTIFICATION</scope>
</reference>
<dbReference type="EnsemblPlants" id="Bo2g155580.1">
    <property type="protein sequence ID" value="Bo2g155580.1"/>
    <property type="gene ID" value="Bo2g155580"/>
</dbReference>
<feature type="signal peptide" evidence="1">
    <location>
        <begin position="1"/>
        <end position="25"/>
    </location>
</feature>
<keyword evidence="1" id="KW-0732">Signal</keyword>
<accession>A0A0D3AXC2</accession>
<protein>
    <recommendedName>
        <fullName evidence="4">Plant thionin family protein</fullName>
    </recommendedName>
</protein>
<organism evidence="2 3">
    <name type="scientific">Brassica oleracea var. oleracea</name>
    <dbReference type="NCBI Taxonomy" id="109376"/>
    <lineage>
        <taxon>Eukaryota</taxon>
        <taxon>Viridiplantae</taxon>
        <taxon>Streptophyta</taxon>
        <taxon>Embryophyta</taxon>
        <taxon>Tracheophyta</taxon>
        <taxon>Spermatophyta</taxon>
        <taxon>Magnoliopsida</taxon>
        <taxon>eudicotyledons</taxon>
        <taxon>Gunneridae</taxon>
        <taxon>Pentapetalae</taxon>
        <taxon>rosids</taxon>
        <taxon>malvids</taxon>
        <taxon>Brassicales</taxon>
        <taxon>Brassicaceae</taxon>
        <taxon>Brassiceae</taxon>
        <taxon>Brassica</taxon>
    </lineage>
</organism>
<evidence type="ECO:0000256" key="1">
    <source>
        <dbReference type="SAM" id="SignalP"/>
    </source>
</evidence>
<dbReference type="Gramene" id="Bo2g155580.1">
    <property type="protein sequence ID" value="Bo2g155580.1"/>
    <property type="gene ID" value="Bo2g155580"/>
</dbReference>
<sequence>MEKKYTCMLMIMIIALTMIPLPAMSETYEACYDSCVSSCQMFSLDVKIKCIHDCVGSKCHKTHVLPRMTTKEIF</sequence>
<evidence type="ECO:0000313" key="3">
    <source>
        <dbReference type="Proteomes" id="UP000032141"/>
    </source>
</evidence>
<dbReference type="OMA" id="SETYEAC"/>
<keyword evidence="3" id="KW-1185">Reference proteome</keyword>
<feature type="chain" id="PRO_5002268612" description="Plant thionin family protein" evidence="1">
    <location>
        <begin position="26"/>
        <end position="74"/>
    </location>
</feature>
<dbReference type="HOGENOM" id="CLU_2625390_0_0_1"/>
<name>A0A0D3AXC2_BRAOL</name>
<dbReference type="AlphaFoldDB" id="A0A0D3AXC2"/>
<proteinExistence type="predicted"/>
<reference evidence="2 3" key="1">
    <citation type="journal article" date="2014" name="Genome Biol.">
        <title>Transcriptome and methylome profiling reveals relics of genome dominance in the mesopolyploid Brassica oleracea.</title>
        <authorList>
            <person name="Parkin I.A."/>
            <person name="Koh C."/>
            <person name="Tang H."/>
            <person name="Robinson S.J."/>
            <person name="Kagale S."/>
            <person name="Clarke W.E."/>
            <person name="Town C.D."/>
            <person name="Nixon J."/>
            <person name="Krishnakumar V."/>
            <person name="Bidwell S.L."/>
            <person name="Denoeud F."/>
            <person name="Belcram H."/>
            <person name="Links M.G."/>
            <person name="Just J."/>
            <person name="Clarke C."/>
            <person name="Bender T."/>
            <person name="Huebert T."/>
            <person name="Mason A.S."/>
            <person name="Pires J.C."/>
            <person name="Barker G."/>
            <person name="Moore J."/>
            <person name="Walley P.G."/>
            <person name="Manoli S."/>
            <person name="Batley J."/>
            <person name="Edwards D."/>
            <person name="Nelson M.N."/>
            <person name="Wang X."/>
            <person name="Paterson A.H."/>
            <person name="King G."/>
            <person name="Bancroft I."/>
            <person name="Chalhoub B."/>
            <person name="Sharpe A.G."/>
        </authorList>
    </citation>
    <scope>NUCLEOTIDE SEQUENCE</scope>
    <source>
        <strain evidence="2 3">cv. TO1000</strain>
    </source>
</reference>
<dbReference type="Proteomes" id="UP000032141">
    <property type="component" value="Chromosome C2"/>
</dbReference>
<evidence type="ECO:0000313" key="2">
    <source>
        <dbReference type="EnsemblPlants" id="Bo2g155580.1"/>
    </source>
</evidence>
<evidence type="ECO:0008006" key="4">
    <source>
        <dbReference type="Google" id="ProtNLM"/>
    </source>
</evidence>